<dbReference type="Proteomes" id="UP000659654">
    <property type="component" value="Unassembled WGS sequence"/>
</dbReference>
<feature type="signal peptide" evidence="3">
    <location>
        <begin position="1"/>
        <end position="18"/>
    </location>
</feature>
<dbReference type="GO" id="GO:0005524">
    <property type="term" value="F:ATP binding"/>
    <property type="evidence" value="ECO:0007669"/>
    <property type="project" value="InterPro"/>
</dbReference>
<keyword evidence="2" id="KW-0472">Membrane</keyword>
<feature type="transmembrane region" description="Helical" evidence="2">
    <location>
        <begin position="259"/>
        <end position="283"/>
    </location>
</feature>
<evidence type="ECO:0000256" key="1">
    <source>
        <dbReference type="SAM" id="MobiDB-lite"/>
    </source>
</evidence>
<feature type="compositionally biased region" description="Polar residues" evidence="1">
    <location>
        <begin position="651"/>
        <end position="661"/>
    </location>
</feature>
<name>A0A7I8XAW6_BURXY</name>
<keyword evidence="6" id="KW-1185">Reference proteome</keyword>
<dbReference type="SMR" id="A0A7I8XAW6"/>
<protein>
    <submittedName>
        <fullName evidence="5">(pine wood nematode) hypothetical protein</fullName>
    </submittedName>
</protein>
<dbReference type="InterPro" id="IPR050235">
    <property type="entry name" value="CK1_Ser-Thr_kinase"/>
</dbReference>
<sequence length="668" mass="75930">MYEVALRALLNSLLTCSALFDGPMPNLAEFKVFEYDDGGIRMKTLDWNGSFASSQIYISDTIEGANLQMVVSGENIELGGQVAVKYGYGNLLHCPVAGDTSEVRIVIDKGLCSRDFFVYRIKDRLYAIGRNDFKTAHIFSLGGTRIETGTRSVEGKDDFGVNQTKGTFVYKDGSTCREVTVGSLSSSWESRSCDGEKITLVPNETSGWHHVQYLQTVHDCELNRTIPRDELKHVYVRFLYRPPPPKARRRGLLTERGKVLVGLSAGFLGVVLIAFVGSAPLWYKWSPWGGAWRREKTNTDLQSPSEDLPRDSYGNVDCNLRLRRPQHEKVLDLKDSFKDEDLGLPLPQTFFGDEYPGGLPCTYHHVAKLSHGRMTAVHKYKVNDGQAFVAIKFMVFRDEMEMERAKQELALLEFFRDCRKAHPKDYHYHLITAIDWGHYPNLYFYVAPFLKRSLQDVLEDLPCSHYGQKLNLCYQMLQGILELQRLGYAHGDIKPANYMQWEVDTNKIEIVGFGFVKKFGAKRPAGCGTLEYMSLPALRGQEVSMVDDMQSWFHCCVVVLTGEFAYSRPTPDETEGLVELYLKAQTEDVPQYPSKDDEIIAMLRNLIWDKPPGNTIDMAAVLKTLDEFRVKFEFEYSDPWWDSLPVEKPSSAKSGKQSETTQKSKKPK</sequence>
<dbReference type="Pfam" id="PF00069">
    <property type="entry name" value="Pkinase"/>
    <property type="match status" value="1"/>
</dbReference>
<dbReference type="SUPFAM" id="SSF56112">
    <property type="entry name" value="Protein kinase-like (PK-like)"/>
    <property type="match status" value="1"/>
</dbReference>
<proteinExistence type="predicted"/>
<dbReference type="EMBL" id="CAJFCV020000006">
    <property type="protein sequence ID" value="CAG9132103.1"/>
    <property type="molecule type" value="Genomic_DNA"/>
</dbReference>
<dbReference type="Gene3D" id="1.10.510.10">
    <property type="entry name" value="Transferase(Phosphotransferase) domain 1"/>
    <property type="match status" value="1"/>
</dbReference>
<dbReference type="PANTHER" id="PTHR11909">
    <property type="entry name" value="CASEIN KINASE-RELATED"/>
    <property type="match status" value="1"/>
</dbReference>
<dbReference type="AlphaFoldDB" id="A0A7I8XAW6"/>
<evidence type="ECO:0000313" key="5">
    <source>
        <dbReference type="EMBL" id="CAD5235621.1"/>
    </source>
</evidence>
<keyword evidence="2" id="KW-0812">Transmembrane</keyword>
<evidence type="ECO:0000256" key="2">
    <source>
        <dbReference type="SAM" id="Phobius"/>
    </source>
</evidence>
<evidence type="ECO:0000313" key="6">
    <source>
        <dbReference type="Proteomes" id="UP000659654"/>
    </source>
</evidence>
<dbReference type="InterPro" id="IPR011009">
    <property type="entry name" value="Kinase-like_dom_sf"/>
</dbReference>
<evidence type="ECO:0000256" key="3">
    <source>
        <dbReference type="SAM" id="SignalP"/>
    </source>
</evidence>
<gene>
    <name evidence="5" type="ORF">BXYJ_LOCUS15712</name>
</gene>
<reference evidence="5" key="1">
    <citation type="submission" date="2020-09" db="EMBL/GenBank/DDBJ databases">
        <authorList>
            <person name="Kikuchi T."/>
        </authorList>
    </citation>
    <scope>NUCLEOTIDE SEQUENCE</scope>
    <source>
        <strain evidence="5">Ka4C1</strain>
    </source>
</reference>
<comment type="caution">
    <text evidence="5">The sequence shown here is derived from an EMBL/GenBank/DDBJ whole genome shotgun (WGS) entry which is preliminary data.</text>
</comment>
<dbReference type="EMBL" id="CAJFDI010000006">
    <property type="protein sequence ID" value="CAD5235621.1"/>
    <property type="molecule type" value="Genomic_DNA"/>
</dbReference>
<dbReference type="GO" id="GO:0004672">
    <property type="term" value="F:protein kinase activity"/>
    <property type="evidence" value="ECO:0007669"/>
    <property type="project" value="InterPro"/>
</dbReference>
<organism evidence="5 6">
    <name type="scientific">Bursaphelenchus xylophilus</name>
    <name type="common">Pinewood nematode worm</name>
    <name type="synonym">Aphelenchoides xylophilus</name>
    <dbReference type="NCBI Taxonomy" id="6326"/>
    <lineage>
        <taxon>Eukaryota</taxon>
        <taxon>Metazoa</taxon>
        <taxon>Ecdysozoa</taxon>
        <taxon>Nematoda</taxon>
        <taxon>Chromadorea</taxon>
        <taxon>Rhabditida</taxon>
        <taxon>Tylenchina</taxon>
        <taxon>Tylenchomorpha</taxon>
        <taxon>Aphelenchoidea</taxon>
        <taxon>Aphelenchoididae</taxon>
        <taxon>Bursaphelenchus</taxon>
    </lineage>
</organism>
<keyword evidence="3" id="KW-0732">Signal</keyword>
<keyword evidence="2" id="KW-1133">Transmembrane helix</keyword>
<accession>A0A7I8XAW6</accession>
<evidence type="ECO:0000259" key="4">
    <source>
        <dbReference type="PROSITE" id="PS50011"/>
    </source>
</evidence>
<feature type="region of interest" description="Disordered" evidence="1">
    <location>
        <begin position="641"/>
        <end position="668"/>
    </location>
</feature>
<feature type="chain" id="PRO_5035412575" evidence="3">
    <location>
        <begin position="19"/>
        <end position="668"/>
    </location>
</feature>
<feature type="domain" description="Protein kinase" evidence="4">
    <location>
        <begin position="363"/>
        <end position="629"/>
    </location>
</feature>
<dbReference type="OrthoDB" id="4062651at2759"/>
<dbReference type="Proteomes" id="UP000582659">
    <property type="component" value="Unassembled WGS sequence"/>
</dbReference>
<dbReference type="PROSITE" id="PS50011">
    <property type="entry name" value="PROTEIN_KINASE_DOM"/>
    <property type="match status" value="1"/>
</dbReference>
<dbReference type="InterPro" id="IPR000719">
    <property type="entry name" value="Prot_kinase_dom"/>
</dbReference>
<dbReference type="SMART" id="SM00220">
    <property type="entry name" value="S_TKc"/>
    <property type="match status" value="1"/>
</dbReference>